<keyword evidence="2" id="KW-1185">Reference proteome</keyword>
<protein>
    <submittedName>
        <fullName evidence="1">Uncharacterized protein</fullName>
    </submittedName>
</protein>
<sequence length="55" mass="6345">MRVARWCDHQRDPLVKTQVIVRKHVPANVALDGHISLLADLNFINLDLNEFLILI</sequence>
<accession>A0ABN6DA24</accession>
<dbReference type="EMBL" id="AP024238">
    <property type="protein sequence ID" value="BCO26858.1"/>
    <property type="molecule type" value="Genomic_DNA"/>
</dbReference>
<evidence type="ECO:0000313" key="1">
    <source>
        <dbReference type="EMBL" id="BCO26858.1"/>
    </source>
</evidence>
<reference evidence="1 2" key="1">
    <citation type="journal article" date="2021" name="Microbiol. Spectr.">
        <title>A Single Bacterium Capable of Oxidation and Reduction of Iron at Circumneutral pH.</title>
        <authorList>
            <person name="Kato S."/>
            <person name="Ohkuma M."/>
        </authorList>
    </citation>
    <scope>NUCLEOTIDE SEQUENCE [LARGE SCALE GENOMIC DNA]</scope>
    <source>
        <strain evidence="1 2">MIZ03</strain>
    </source>
</reference>
<proteinExistence type="predicted"/>
<name>A0ABN6DA24_9BURK</name>
<evidence type="ECO:0000313" key="2">
    <source>
        <dbReference type="Proteomes" id="UP000824366"/>
    </source>
</evidence>
<dbReference type="Proteomes" id="UP000824366">
    <property type="component" value="Chromosome"/>
</dbReference>
<organism evidence="1 2">
    <name type="scientific">Rhodoferax lithotrophicus</name>
    <dbReference type="NCBI Taxonomy" id="2798804"/>
    <lineage>
        <taxon>Bacteria</taxon>
        <taxon>Pseudomonadati</taxon>
        <taxon>Pseudomonadota</taxon>
        <taxon>Betaproteobacteria</taxon>
        <taxon>Burkholderiales</taxon>
        <taxon>Comamonadaceae</taxon>
        <taxon>Rhodoferax</taxon>
    </lineage>
</organism>
<gene>
    <name evidence="1" type="ORF">MIZ03_1744</name>
</gene>